<evidence type="ECO:0000313" key="11">
    <source>
        <dbReference type="Proteomes" id="UP000799640"/>
    </source>
</evidence>
<evidence type="ECO:0000256" key="4">
    <source>
        <dbReference type="ARBA" id="ARBA00023064"/>
    </source>
</evidence>
<comment type="catalytic activity">
    <reaction evidence="6">
        <text>6-phospho-D-gluconate + NADP(+) = D-ribulose 5-phosphate + CO2 + NADPH</text>
        <dbReference type="Rhea" id="RHEA:10116"/>
        <dbReference type="ChEBI" id="CHEBI:16526"/>
        <dbReference type="ChEBI" id="CHEBI:57783"/>
        <dbReference type="ChEBI" id="CHEBI:58121"/>
        <dbReference type="ChEBI" id="CHEBI:58349"/>
        <dbReference type="ChEBI" id="CHEBI:58759"/>
        <dbReference type="EC" id="1.1.1.44"/>
    </reaction>
</comment>
<proteinExistence type="inferred from homology"/>
<dbReference type="InterPro" id="IPR006114">
    <property type="entry name" value="6PGDH_C"/>
</dbReference>
<dbReference type="GO" id="GO:0019521">
    <property type="term" value="P:D-gluconate metabolic process"/>
    <property type="evidence" value="ECO:0007669"/>
    <property type="project" value="UniProtKB-KW"/>
</dbReference>
<dbReference type="Gene3D" id="1.10.1040.10">
    <property type="entry name" value="N-(1-d-carboxylethyl)-l-norvaline Dehydrogenase, domain 2"/>
    <property type="match status" value="1"/>
</dbReference>
<dbReference type="UniPathway" id="UPA00115">
    <property type="reaction ID" value="UER00410"/>
</dbReference>
<gene>
    <name evidence="10" type="ORF">EJ06DRAFT_550912</name>
</gene>
<organism evidence="10 11">
    <name type="scientific">Trichodelitschia bisporula</name>
    <dbReference type="NCBI Taxonomy" id="703511"/>
    <lineage>
        <taxon>Eukaryota</taxon>
        <taxon>Fungi</taxon>
        <taxon>Dikarya</taxon>
        <taxon>Ascomycota</taxon>
        <taxon>Pezizomycotina</taxon>
        <taxon>Dothideomycetes</taxon>
        <taxon>Dothideomycetes incertae sedis</taxon>
        <taxon>Phaeotrichales</taxon>
        <taxon>Phaeotrichaceae</taxon>
        <taxon>Trichodelitschia</taxon>
    </lineage>
</organism>
<reference evidence="10" key="1">
    <citation type="journal article" date="2020" name="Stud. Mycol.">
        <title>101 Dothideomycetes genomes: a test case for predicting lifestyles and emergence of pathogens.</title>
        <authorList>
            <person name="Haridas S."/>
            <person name="Albert R."/>
            <person name="Binder M."/>
            <person name="Bloem J."/>
            <person name="Labutti K."/>
            <person name="Salamov A."/>
            <person name="Andreopoulos B."/>
            <person name="Baker S."/>
            <person name="Barry K."/>
            <person name="Bills G."/>
            <person name="Bluhm B."/>
            <person name="Cannon C."/>
            <person name="Castanera R."/>
            <person name="Culley D."/>
            <person name="Daum C."/>
            <person name="Ezra D."/>
            <person name="Gonzalez J."/>
            <person name="Henrissat B."/>
            <person name="Kuo A."/>
            <person name="Liang C."/>
            <person name="Lipzen A."/>
            <person name="Lutzoni F."/>
            <person name="Magnuson J."/>
            <person name="Mondo S."/>
            <person name="Nolan M."/>
            <person name="Ohm R."/>
            <person name="Pangilinan J."/>
            <person name="Park H.-J."/>
            <person name="Ramirez L."/>
            <person name="Alfaro M."/>
            <person name="Sun H."/>
            <person name="Tritt A."/>
            <person name="Yoshinaga Y."/>
            <person name="Zwiers L.-H."/>
            <person name="Turgeon B."/>
            <person name="Goodwin S."/>
            <person name="Spatafora J."/>
            <person name="Crous P."/>
            <person name="Grigoriev I."/>
        </authorList>
    </citation>
    <scope>NUCLEOTIDE SEQUENCE</scope>
    <source>
        <strain evidence="10">CBS 262.69</strain>
    </source>
</reference>
<keyword evidence="8" id="KW-1133">Transmembrane helix</keyword>
<dbReference type="Gene3D" id="3.40.50.720">
    <property type="entry name" value="NAD(P)-binding Rossmann-like Domain"/>
    <property type="match status" value="1"/>
</dbReference>
<dbReference type="PIRSF" id="PIRSF000109">
    <property type="entry name" value="6PGD"/>
    <property type="match status" value="1"/>
</dbReference>
<feature type="active site" description="Proton donor" evidence="7">
    <location>
        <position position="205"/>
    </location>
</feature>
<dbReference type="OrthoDB" id="434986at2759"/>
<dbReference type="AlphaFoldDB" id="A0A6G1HN78"/>
<dbReference type="InterPro" id="IPR006183">
    <property type="entry name" value="Pgluconate_DH"/>
</dbReference>
<name>A0A6G1HN78_9PEZI</name>
<evidence type="ECO:0000256" key="5">
    <source>
        <dbReference type="ARBA" id="ARBA00023126"/>
    </source>
</evidence>
<evidence type="ECO:0000313" key="10">
    <source>
        <dbReference type="EMBL" id="KAF2397364.1"/>
    </source>
</evidence>
<evidence type="ECO:0000256" key="3">
    <source>
        <dbReference type="ARBA" id="ARBA00023002"/>
    </source>
</evidence>
<dbReference type="InterPro" id="IPR006115">
    <property type="entry name" value="6PGDH_NADP-bd"/>
</dbReference>
<dbReference type="EC" id="1.1.1.44" evidence="6"/>
<evidence type="ECO:0000256" key="8">
    <source>
        <dbReference type="SAM" id="Phobius"/>
    </source>
</evidence>
<comment type="pathway">
    <text evidence="1 6">Carbohydrate degradation; pentose phosphate pathway; D-ribulose 5-phosphate from D-glucose 6-phosphate (oxidative stage): step 3/3.</text>
</comment>
<keyword evidence="5 6" id="KW-0570">Pentose shunt</keyword>
<protein>
    <recommendedName>
        <fullName evidence="6">6-phosphogluconate dehydrogenase, decarboxylating</fullName>
        <ecNumber evidence="6">1.1.1.44</ecNumber>
    </recommendedName>
</protein>
<dbReference type="Pfam" id="PF03446">
    <property type="entry name" value="NAD_binding_2"/>
    <property type="match status" value="1"/>
</dbReference>
<feature type="domain" description="6-phosphogluconate dehydrogenase C-terminal" evidence="9">
    <location>
        <begin position="194"/>
        <end position="512"/>
    </location>
</feature>
<dbReference type="GO" id="GO:0006098">
    <property type="term" value="P:pentose-phosphate shunt"/>
    <property type="evidence" value="ECO:0007669"/>
    <property type="project" value="UniProtKB-UniPathway"/>
</dbReference>
<dbReference type="GO" id="GO:0050661">
    <property type="term" value="F:NADP binding"/>
    <property type="evidence" value="ECO:0007669"/>
    <property type="project" value="InterPro"/>
</dbReference>
<accession>A0A6G1HN78</accession>
<dbReference type="SUPFAM" id="SSF48179">
    <property type="entry name" value="6-phosphogluconate dehydrogenase C-terminal domain-like"/>
    <property type="match status" value="1"/>
</dbReference>
<dbReference type="SUPFAM" id="SSF51735">
    <property type="entry name" value="NAD(P)-binding Rossmann-fold domains"/>
    <property type="match status" value="1"/>
</dbReference>
<evidence type="ECO:0000259" key="9">
    <source>
        <dbReference type="SMART" id="SM01350"/>
    </source>
</evidence>
<keyword evidence="3 6" id="KW-0560">Oxidoreductase</keyword>
<comment type="subunit">
    <text evidence="6">Homodimer.</text>
</comment>
<dbReference type="PANTHER" id="PTHR11811">
    <property type="entry name" value="6-PHOSPHOGLUCONATE DEHYDROGENASE"/>
    <property type="match status" value="1"/>
</dbReference>
<dbReference type="InterPro" id="IPR013328">
    <property type="entry name" value="6PGD_dom2"/>
</dbReference>
<dbReference type="GO" id="GO:0004616">
    <property type="term" value="F:phosphogluconate dehydrogenase (decarboxylating) activity"/>
    <property type="evidence" value="ECO:0007669"/>
    <property type="project" value="UniProtKB-EC"/>
</dbReference>
<dbReference type="InterPro" id="IPR008927">
    <property type="entry name" value="6-PGluconate_DH-like_C_sf"/>
</dbReference>
<evidence type="ECO:0000256" key="2">
    <source>
        <dbReference type="ARBA" id="ARBA00008419"/>
    </source>
</evidence>
<keyword evidence="8" id="KW-0812">Transmembrane</keyword>
<dbReference type="InterPro" id="IPR036291">
    <property type="entry name" value="NAD(P)-bd_dom_sf"/>
</dbReference>
<dbReference type="Pfam" id="PF00393">
    <property type="entry name" value="6PGD"/>
    <property type="match status" value="1"/>
</dbReference>
<dbReference type="SMART" id="SM01350">
    <property type="entry name" value="6PGD"/>
    <property type="match status" value="1"/>
</dbReference>
<keyword evidence="11" id="KW-1185">Reference proteome</keyword>
<keyword evidence="6" id="KW-0521">NADP</keyword>
<sequence length="514" mass="55419">MPEDPTHKFPRLAIVGAGSMGTMLALGFAEAGFAISLWDVSSDNIDHAEKVKSDPANKAFASRITTFKDSREFTASMPSTSPKVFIFSITHGPPADSVLEILGGDLRSGDIVLDGGNEYYRNTQRRQRDLAVRGVEWIGMGVSGGYQSARHGPSLSPGGSREVVEGVLPVLERFAAKARDGSPCVAWIGKGGAGHYVKMVHNGIEQGMLSTLSEAWSLLSHTLSLPQPSIANIFKSWLRTPELQGTYLIDIAITNCTKRHEADVGSNDPRRDSLVLPEVLDKVVQDADGTEGTGVWSVAEAAERHVAAPTIAAAYFLRIESAARGQRARVAGKLRTPAPRTVDLSDSERDAFVETLRRAVYASFVAGFCQGLELIARASRDEGWDVNLGTCLRIWRAGCIIQADGIAEIFAPALNSGAQIMNMKLVDEVAAALRENVGALKEVVLRGVEWDNYVPSLAASLEYVKAAGSTALPTQFMEAQLDLFGAHKYDRVGIEGEDPGKVEKGAKHFEWMPA</sequence>
<dbReference type="PRINTS" id="PR00076">
    <property type="entry name" value="6PGDHDRGNASE"/>
</dbReference>
<comment type="function">
    <text evidence="6">Catalyzes the oxidative decarboxylation of 6-phosphogluconate to ribulose 5-phosphate and CO(2), with concomitant reduction of NADP to NADPH.</text>
</comment>
<dbReference type="EMBL" id="ML996703">
    <property type="protein sequence ID" value="KAF2397364.1"/>
    <property type="molecule type" value="Genomic_DNA"/>
</dbReference>
<evidence type="ECO:0000256" key="1">
    <source>
        <dbReference type="ARBA" id="ARBA00004874"/>
    </source>
</evidence>
<evidence type="ECO:0000256" key="6">
    <source>
        <dbReference type="PIRNR" id="PIRNR000109"/>
    </source>
</evidence>
<keyword evidence="8" id="KW-0472">Membrane</keyword>
<feature type="active site" description="Proton acceptor" evidence="7">
    <location>
        <position position="198"/>
    </location>
</feature>
<dbReference type="FunFam" id="3.40.50.720:FF:000634">
    <property type="entry name" value="6-phosphogluconate dehydrogenase, decarboxylating"/>
    <property type="match status" value="1"/>
</dbReference>
<keyword evidence="4" id="KW-0311">Gluconate utilization</keyword>
<comment type="similarity">
    <text evidence="2 6">Belongs to the 6-phosphogluconate dehydrogenase family.</text>
</comment>
<dbReference type="InterPro" id="IPR006113">
    <property type="entry name" value="6PGDH_Gnd/GntZ"/>
</dbReference>
<feature type="transmembrane region" description="Helical" evidence="8">
    <location>
        <begin position="12"/>
        <end position="38"/>
    </location>
</feature>
<dbReference type="Proteomes" id="UP000799640">
    <property type="component" value="Unassembled WGS sequence"/>
</dbReference>
<evidence type="ECO:0000256" key="7">
    <source>
        <dbReference type="PIRSR" id="PIRSR000109-1"/>
    </source>
</evidence>